<dbReference type="Proteomes" id="UP000028013">
    <property type="component" value="Unassembled WGS sequence"/>
</dbReference>
<organism evidence="1 2">
    <name type="scientific">Bacteroides uniformis str. 3978 T3 ii</name>
    <dbReference type="NCBI Taxonomy" id="1339349"/>
    <lineage>
        <taxon>Bacteria</taxon>
        <taxon>Pseudomonadati</taxon>
        <taxon>Bacteroidota</taxon>
        <taxon>Bacteroidia</taxon>
        <taxon>Bacteroidales</taxon>
        <taxon>Bacteroidaceae</taxon>
        <taxon>Bacteroides</taxon>
    </lineage>
</organism>
<comment type="caution">
    <text evidence="1">The sequence shown here is derived from an EMBL/GenBank/DDBJ whole genome shotgun (WGS) entry which is preliminary data.</text>
</comment>
<protein>
    <submittedName>
        <fullName evidence="1">Uncharacterized protein</fullName>
    </submittedName>
</protein>
<dbReference type="RefSeq" id="WP_035447939.1">
    <property type="nucleotide sequence ID" value="NZ_JNHN01000007.1"/>
</dbReference>
<proteinExistence type="predicted"/>
<gene>
    <name evidence="1" type="ORF">M094_3291</name>
</gene>
<dbReference type="AlphaFoldDB" id="A0A078SRV2"/>
<dbReference type="PATRIC" id="fig|1339349.3.peg.196"/>
<name>A0A078SRV2_BACUN</name>
<evidence type="ECO:0000313" key="1">
    <source>
        <dbReference type="EMBL" id="KDS64584.1"/>
    </source>
</evidence>
<evidence type="ECO:0000313" key="2">
    <source>
        <dbReference type="Proteomes" id="UP000028013"/>
    </source>
</evidence>
<sequence length="387" mass="44572">MKEIQIKSIKKEGPFVIGELTIDGNAEIVRTEICEEFIQYAVTDRIDSFVLGLLMFAIKNGYDFTSELPITDELKYNLEAHLISPLCNTNQNFHRTCIDAPVISPVKRMAETVATGISCGIDSLYTIQQHTKETLPSSRRINSLAFFNVGSSMKGGRILRTPLVEGRLRLARNFAKDYGFGFLFIESNLHLIINKYAPYSHLEYHTYMALFCLNTISPCLKAYYYSSGYPYNKFTMLLDEKGILDCAHYDLLLMFCASVGEMKLYSTGSDKSRIEKTCALLDYEPAQKYLNVCVNEVKNDGICFKCIRTIMTIDALGGIDKFSKVFNVDAYKQNRFFYLKRLFLDAKFRNDEYYNELLPYFRNELTLFLKLRFFSSALFNHLKTIFK</sequence>
<accession>A0A078SRV2</accession>
<dbReference type="EMBL" id="JNHN01000007">
    <property type="protein sequence ID" value="KDS64584.1"/>
    <property type="molecule type" value="Genomic_DNA"/>
</dbReference>
<reference evidence="1 2" key="1">
    <citation type="submission" date="2014-04" db="EMBL/GenBank/DDBJ databases">
        <authorList>
            <person name="Sears C."/>
            <person name="Carroll K."/>
            <person name="Sack B.R."/>
            <person name="Qadri F."/>
            <person name="Myers L.L."/>
            <person name="Chung G.-T."/>
            <person name="Escheverria P."/>
            <person name="Fraser C.M."/>
            <person name="Sadzewicz L."/>
            <person name="Shefchek K.A."/>
            <person name="Tallon L."/>
            <person name="Das S.P."/>
            <person name="Daugherty S."/>
            <person name="Mongodin E.F."/>
        </authorList>
    </citation>
    <scope>NUCLEOTIDE SEQUENCE [LARGE SCALE GENOMIC DNA]</scope>
    <source>
        <strain evidence="1 2">3978 T3 ii</strain>
    </source>
</reference>